<organism evidence="2 3">
    <name type="scientific">Lucilia cuprina</name>
    <name type="common">Green bottle fly</name>
    <name type="synonym">Australian sheep blowfly</name>
    <dbReference type="NCBI Taxonomy" id="7375"/>
    <lineage>
        <taxon>Eukaryota</taxon>
        <taxon>Metazoa</taxon>
        <taxon>Ecdysozoa</taxon>
        <taxon>Arthropoda</taxon>
        <taxon>Hexapoda</taxon>
        <taxon>Insecta</taxon>
        <taxon>Pterygota</taxon>
        <taxon>Neoptera</taxon>
        <taxon>Endopterygota</taxon>
        <taxon>Diptera</taxon>
        <taxon>Brachycera</taxon>
        <taxon>Muscomorpha</taxon>
        <taxon>Oestroidea</taxon>
        <taxon>Calliphoridae</taxon>
        <taxon>Luciliinae</taxon>
        <taxon>Lucilia</taxon>
    </lineage>
</organism>
<evidence type="ECO:0000313" key="3">
    <source>
        <dbReference type="Proteomes" id="UP000037069"/>
    </source>
</evidence>
<feature type="region of interest" description="Disordered" evidence="1">
    <location>
        <begin position="417"/>
        <end position="469"/>
    </location>
</feature>
<dbReference type="AlphaFoldDB" id="A0A0L0CMR0"/>
<feature type="compositionally biased region" description="Polar residues" evidence="1">
    <location>
        <begin position="297"/>
        <end position="312"/>
    </location>
</feature>
<protein>
    <submittedName>
        <fullName evidence="2">Uncharacterized protein</fullName>
    </submittedName>
</protein>
<keyword evidence="3" id="KW-1185">Reference proteome</keyword>
<feature type="compositionally biased region" description="Basic residues" evidence="1">
    <location>
        <begin position="433"/>
        <end position="444"/>
    </location>
</feature>
<dbReference type="EMBL" id="JRES01000175">
    <property type="protein sequence ID" value="KNC33590.1"/>
    <property type="molecule type" value="Genomic_DNA"/>
</dbReference>
<name>A0A0L0CMR0_LUCCU</name>
<feature type="compositionally biased region" description="Basic residues" evidence="1">
    <location>
        <begin position="454"/>
        <end position="469"/>
    </location>
</feature>
<feature type="region of interest" description="Disordered" evidence="1">
    <location>
        <begin position="1"/>
        <end position="41"/>
    </location>
</feature>
<evidence type="ECO:0000313" key="2">
    <source>
        <dbReference type="EMBL" id="KNC33590.1"/>
    </source>
</evidence>
<reference evidence="2 3" key="1">
    <citation type="journal article" date="2015" name="Nat. Commun.">
        <title>Lucilia cuprina genome unlocks parasitic fly biology to underpin future interventions.</title>
        <authorList>
            <person name="Anstead C.A."/>
            <person name="Korhonen P.K."/>
            <person name="Young N.D."/>
            <person name="Hall R.S."/>
            <person name="Jex A.R."/>
            <person name="Murali S.C."/>
            <person name="Hughes D.S."/>
            <person name="Lee S.F."/>
            <person name="Perry T."/>
            <person name="Stroehlein A.J."/>
            <person name="Ansell B.R."/>
            <person name="Breugelmans B."/>
            <person name="Hofmann A."/>
            <person name="Qu J."/>
            <person name="Dugan S."/>
            <person name="Lee S.L."/>
            <person name="Chao H."/>
            <person name="Dinh H."/>
            <person name="Han Y."/>
            <person name="Doddapaneni H.V."/>
            <person name="Worley K.C."/>
            <person name="Muzny D.M."/>
            <person name="Ioannidis P."/>
            <person name="Waterhouse R.M."/>
            <person name="Zdobnov E.M."/>
            <person name="James P.J."/>
            <person name="Bagnall N.H."/>
            <person name="Kotze A.C."/>
            <person name="Gibbs R.A."/>
            <person name="Richards S."/>
            <person name="Batterham P."/>
            <person name="Gasser R.B."/>
        </authorList>
    </citation>
    <scope>NUCLEOTIDE SEQUENCE [LARGE SCALE GENOMIC DNA]</scope>
    <source>
        <strain evidence="2 3">LS</strain>
        <tissue evidence="2">Full body</tissue>
    </source>
</reference>
<evidence type="ECO:0000256" key="1">
    <source>
        <dbReference type="SAM" id="MobiDB-lite"/>
    </source>
</evidence>
<feature type="region of interest" description="Disordered" evidence="1">
    <location>
        <begin position="276"/>
        <end position="312"/>
    </location>
</feature>
<feature type="compositionally biased region" description="Basic and acidic residues" evidence="1">
    <location>
        <begin position="276"/>
        <end position="295"/>
    </location>
</feature>
<gene>
    <name evidence="2" type="ORF">FF38_06863</name>
</gene>
<accession>A0A0L0CMR0</accession>
<feature type="region of interest" description="Disordered" evidence="1">
    <location>
        <begin position="503"/>
        <end position="535"/>
    </location>
</feature>
<feature type="compositionally biased region" description="Basic and acidic residues" evidence="1">
    <location>
        <begin position="26"/>
        <end position="41"/>
    </location>
</feature>
<comment type="caution">
    <text evidence="2">The sequence shown here is derived from an EMBL/GenBank/DDBJ whole genome shotgun (WGS) entry which is preliminary data.</text>
</comment>
<proteinExistence type="predicted"/>
<sequence>MGAQQTKSDDEEETNVRTLQKQYRGLARESTDGLDRMNENSKETVMPEQNLISASSPKRITVANFAKIKIEPRTVDEYSREESALENDTSELVVEETIDHQEHNIIHQQLENQQNQVIYTENQNIDLDQAQESSLPGITIVEKSIDILPSTGLCHDVTNIEVKKELLETCGATSVSDIEKDPLEIPLSCAISVLRDEEDVDNNIIYTAIKSETIEGDINPERNLEEENILLFKKENSDCNSEESIEQQEQQAPKLVKNPFFKNCNKKQRLKQELIDKGHREDSGNKTIKSEHKPNNEGLSTEIITKSPKSPENLSNSITVIHEDTLQTSINLKELIIKSETLAAPEDNLNFTTNNTLNVNCLSCNLNSSLDVNLSNVDTDFEEARSVQSVDEVKSTISSLDSLKYFTIIDLTSGEKSDLPIEDSSTITSTPKEKRKANRGRPRKPGSLENFKFGKTRKAKQRGGKPHSKTLKTKKITSRDTTFKASKKQILKNLPKISIKTRKKVIKQKSDKKTTKTSDNFPKPFKSEPHSLNKEQSIATELPKPIMFKNEQDININNRKFYHKPEFQPYVRLKRLKSEDLLVPLKTKTARKTRQRLSYHQMSNDNRRDFLIQHAFSLNQRAKLNRLSVDHDHMYYNNQQDQPSLYSRLTTPLSLHMDTPNDSVTETDSKYFSPQELYSLFHSSTPDASSMFSGHLDSGVSTSTPSMQQRQMDYNKTLLLEIAAERAFINNHLIHFGYSPIQFDLFNNLNDLSIFLKYLFGPANMN</sequence>
<dbReference type="OrthoDB" id="8034481at2759"/>
<dbReference type="Proteomes" id="UP000037069">
    <property type="component" value="Unassembled WGS sequence"/>
</dbReference>